<keyword evidence="5" id="KW-1185">Reference proteome</keyword>
<proteinExistence type="predicted"/>
<dbReference type="RefSeq" id="XP_018261659.1">
    <property type="nucleotide sequence ID" value="XM_018409386.1"/>
</dbReference>
<dbReference type="AlphaFoldDB" id="A0A1A6A191"/>
<evidence type="ECO:0000256" key="2">
    <source>
        <dbReference type="SAM" id="SignalP"/>
    </source>
</evidence>
<dbReference type="Proteomes" id="UP000078595">
    <property type="component" value="Chromosome 7"/>
</dbReference>
<dbReference type="GeneID" id="28969799"/>
<sequence>MLPYQALRIVSILGIGLFSITPAVALPTHIEAHTRDIGTPQLGRRCALNDGKVKFEIEFKADTGYEPTDSKFKSTGKLQRGDHEAKFDWKEDDVDEDDVEGTNNPKKYFKFYTYDDDDDADDKYSGVMRCTLTAKKKPGHLDCLTHNYTLQGKYNWLEHSKYRHEEADLVCVLEGDQASNIGYDINTKDMPLQGQSEDTDGDDDDDGGLFEWK</sequence>
<feature type="chain" id="PRO_5008342004" description="AA1-like domain-containing protein" evidence="2">
    <location>
        <begin position="26"/>
        <end position="213"/>
    </location>
</feature>
<evidence type="ECO:0000313" key="3">
    <source>
        <dbReference type="EMBL" id="OBR83817.1"/>
    </source>
</evidence>
<dbReference type="OrthoDB" id="10514060at2759"/>
<gene>
    <name evidence="3" type="ORF">I303_06100</name>
    <name evidence="4" type="ORF">I303_106080</name>
</gene>
<dbReference type="EMBL" id="KI894033">
    <property type="protein sequence ID" value="OBR83817.1"/>
    <property type="molecule type" value="Genomic_DNA"/>
</dbReference>
<feature type="compositionally biased region" description="Acidic residues" evidence="1">
    <location>
        <begin position="197"/>
        <end position="213"/>
    </location>
</feature>
<reference evidence="4" key="3">
    <citation type="submission" date="2024-02" db="EMBL/GenBank/DDBJ databases">
        <title>Comparative genomics of Cryptococcus and Kwoniella reveals pathogenesis evolution and contrasting modes of karyotype evolution via chromosome fusion or intercentromeric recombination.</title>
        <authorList>
            <person name="Coelho M.A."/>
            <person name="David-Palma M."/>
            <person name="Shea T."/>
            <person name="Bowers K."/>
            <person name="McGinley-Smith S."/>
            <person name="Mohammad A.W."/>
            <person name="Gnirke A."/>
            <person name="Yurkov A.M."/>
            <person name="Nowrousian M."/>
            <person name="Sun S."/>
            <person name="Cuomo C.A."/>
            <person name="Heitman J."/>
        </authorList>
    </citation>
    <scope>NUCLEOTIDE SEQUENCE</scope>
    <source>
        <strain evidence="4">CBS 10117</strain>
    </source>
</reference>
<accession>A0A1A6A191</accession>
<name>A0A1A6A191_9TREE</name>
<dbReference type="VEuPathDB" id="FungiDB:I303_06100"/>
<reference evidence="3" key="1">
    <citation type="submission" date="2013-07" db="EMBL/GenBank/DDBJ databases">
        <title>The Genome Sequence of Cryptococcus dejecticola CBS10117.</title>
        <authorList>
            <consortium name="The Broad Institute Genome Sequencing Platform"/>
            <person name="Cuomo C."/>
            <person name="Litvintseva A."/>
            <person name="Chen Y."/>
            <person name="Heitman J."/>
            <person name="Sun S."/>
            <person name="Springer D."/>
            <person name="Dromer F."/>
            <person name="Young S.K."/>
            <person name="Zeng Q."/>
            <person name="Gargeya S."/>
            <person name="Fitzgerald M."/>
            <person name="Abouelleil A."/>
            <person name="Alvarado L."/>
            <person name="Berlin A.M."/>
            <person name="Chapman S.B."/>
            <person name="Dewar J."/>
            <person name="Goldberg J."/>
            <person name="Griggs A."/>
            <person name="Gujja S."/>
            <person name="Hansen M."/>
            <person name="Howarth C."/>
            <person name="Imamovic A."/>
            <person name="Larimer J."/>
            <person name="McCowan C."/>
            <person name="Murphy C."/>
            <person name="Pearson M."/>
            <person name="Priest M."/>
            <person name="Roberts A."/>
            <person name="Saif S."/>
            <person name="Shea T."/>
            <person name="Sykes S."/>
            <person name="Wortman J."/>
            <person name="Nusbaum C."/>
            <person name="Birren B."/>
        </authorList>
    </citation>
    <scope>NUCLEOTIDE SEQUENCE [LARGE SCALE GENOMIC DNA]</scope>
    <source>
        <strain evidence="3">CBS 10117</strain>
    </source>
</reference>
<evidence type="ECO:0000256" key="1">
    <source>
        <dbReference type="SAM" id="MobiDB-lite"/>
    </source>
</evidence>
<keyword evidence="2" id="KW-0732">Signal</keyword>
<feature type="signal peptide" evidence="2">
    <location>
        <begin position="1"/>
        <end position="25"/>
    </location>
</feature>
<evidence type="ECO:0008006" key="6">
    <source>
        <dbReference type="Google" id="ProtNLM"/>
    </source>
</evidence>
<dbReference type="EMBL" id="CP144536">
    <property type="protein sequence ID" value="WWC63477.1"/>
    <property type="molecule type" value="Genomic_DNA"/>
</dbReference>
<evidence type="ECO:0000313" key="5">
    <source>
        <dbReference type="Proteomes" id="UP000078595"/>
    </source>
</evidence>
<feature type="region of interest" description="Disordered" evidence="1">
    <location>
        <begin position="185"/>
        <end position="213"/>
    </location>
</feature>
<dbReference type="KEGG" id="kdj:28969799"/>
<protein>
    <recommendedName>
        <fullName evidence="6">AA1-like domain-containing protein</fullName>
    </recommendedName>
</protein>
<organism evidence="3">
    <name type="scientific">Kwoniella dejecticola CBS 10117</name>
    <dbReference type="NCBI Taxonomy" id="1296121"/>
    <lineage>
        <taxon>Eukaryota</taxon>
        <taxon>Fungi</taxon>
        <taxon>Dikarya</taxon>
        <taxon>Basidiomycota</taxon>
        <taxon>Agaricomycotina</taxon>
        <taxon>Tremellomycetes</taxon>
        <taxon>Tremellales</taxon>
        <taxon>Cryptococcaceae</taxon>
        <taxon>Kwoniella</taxon>
    </lineage>
</organism>
<evidence type="ECO:0000313" key="4">
    <source>
        <dbReference type="EMBL" id="WWC63477.1"/>
    </source>
</evidence>
<reference evidence="4" key="2">
    <citation type="submission" date="2013-07" db="EMBL/GenBank/DDBJ databases">
        <authorList>
            <consortium name="The Broad Institute Genome Sequencing Platform"/>
            <person name="Cuomo C."/>
            <person name="Litvintseva A."/>
            <person name="Chen Y."/>
            <person name="Heitman J."/>
            <person name="Sun S."/>
            <person name="Springer D."/>
            <person name="Dromer F."/>
            <person name="Young S.K."/>
            <person name="Zeng Q."/>
            <person name="Gargeya S."/>
            <person name="Fitzgerald M."/>
            <person name="Abouelleil A."/>
            <person name="Alvarado L."/>
            <person name="Berlin A.M."/>
            <person name="Chapman S.B."/>
            <person name="Dewar J."/>
            <person name="Goldberg J."/>
            <person name="Griggs A."/>
            <person name="Gujja S."/>
            <person name="Hansen M."/>
            <person name="Howarth C."/>
            <person name="Imamovic A."/>
            <person name="Larimer J."/>
            <person name="McCowan C."/>
            <person name="Murphy C."/>
            <person name="Pearson M."/>
            <person name="Priest M."/>
            <person name="Roberts A."/>
            <person name="Saif S."/>
            <person name="Shea T."/>
            <person name="Sykes S."/>
            <person name="Wortman J."/>
            <person name="Nusbaum C."/>
            <person name="Birren B."/>
        </authorList>
    </citation>
    <scope>NUCLEOTIDE SEQUENCE</scope>
    <source>
        <strain evidence="4">CBS 10117</strain>
    </source>
</reference>